<protein>
    <submittedName>
        <fullName evidence="2">RNA recognition motif 2</fullName>
    </submittedName>
</protein>
<dbReference type="SUPFAM" id="SSF54928">
    <property type="entry name" value="RNA-binding domain, RBD"/>
    <property type="match status" value="1"/>
</dbReference>
<dbReference type="STRING" id="56857.A0A200R916"/>
<dbReference type="InterPro" id="IPR007201">
    <property type="entry name" value="Mei2-like_Rrm_C"/>
</dbReference>
<dbReference type="EMBL" id="MVGT01000238">
    <property type="protein sequence ID" value="OVA19176.1"/>
    <property type="molecule type" value="Genomic_DNA"/>
</dbReference>
<dbReference type="GO" id="GO:0003676">
    <property type="term" value="F:nucleic acid binding"/>
    <property type="evidence" value="ECO:0007669"/>
    <property type="project" value="InterPro"/>
</dbReference>
<evidence type="ECO:0000313" key="2">
    <source>
        <dbReference type="EMBL" id="OVA19176.1"/>
    </source>
</evidence>
<dbReference type="Proteomes" id="UP000195402">
    <property type="component" value="Unassembled WGS sequence"/>
</dbReference>
<comment type="caution">
    <text evidence="2">The sequence shown here is derived from an EMBL/GenBank/DDBJ whole genome shotgun (WGS) entry which is preliminary data.</text>
</comment>
<name>A0A200R916_MACCD</name>
<dbReference type="Pfam" id="PF04059">
    <property type="entry name" value="RRM_2"/>
    <property type="match status" value="1"/>
</dbReference>
<dbReference type="OrthoDB" id="417481at2759"/>
<evidence type="ECO:0000313" key="3">
    <source>
        <dbReference type="Proteomes" id="UP000195402"/>
    </source>
</evidence>
<reference evidence="2 3" key="1">
    <citation type="journal article" date="2017" name="Mol. Plant">
        <title>The Genome of Medicinal Plant Macleaya cordata Provides New Insights into Benzylisoquinoline Alkaloids Metabolism.</title>
        <authorList>
            <person name="Liu X."/>
            <person name="Liu Y."/>
            <person name="Huang P."/>
            <person name="Ma Y."/>
            <person name="Qing Z."/>
            <person name="Tang Q."/>
            <person name="Cao H."/>
            <person name="Cheng P."/>
            <person name="Zheng Y."/>
            <person name="Yuan Z."/>
            <person name="Zhou Y."/>
            <person name="Liu J."/>
            <person name="Tang Z."/>
            <person name="Zhuo Y."/>
            <person name="Zhang Y."/>
            <person name="Yu L."/>
            <person name="Huang J."/>
            <person name="Yang P."/>
            <person name="Peng Q."/>
            <person name="Zhang J."/>
            <person name="Jiang W."/>
            <person name="Zhang Z."/>
            <person name="Lin K."/>
            <person name="Ro D.K."/>
            <person name="Chen X."/>
            <person name="Xiong X."/>
            <person name="Shang Y."/>
            <person name="Huang S."/>
            <person name="Zeng J."/>
        </authorList>
    </citation>
    <scope>NUCLEOTIDE SEQUENCE [LARGE SCALE GENOMIC DNA]</scope>
    <source>
        <strain evidence="3">cv. BLH2017</strain>
        <tissue evidence="2">Root</tissue>
    </source>
</reference>
<feature type="domain" description="Mei2-like C-terminal RNA recognition motif" evidence="1">
    <location>
        <begin position="32"/>
        <end position="101"/>
    </location>
</feature>
<dbReference type="OMA" id="THCAMEN"/>
<gene>
    <name evidence="2" type="ORF">BVC80_7413g1</name>
</gene>
<evidence type="ECO:0000259" key="1">
    <source>
        <dbReference type="Pfam" id="PF04059"/>
    </source>
</evidence>
<dbReference type="InterPro" id="IPR035979">
    <property type="entry name" value="RBD_domain_sf"/>
</dbReference>
<sequence length="151" mass="17470">MLIEMLDHHCIEQNKKAKEEEEESDHQSSILSAYDFLYLPMDFKKRLNLGYAFVNFTSSVAAMRFYRSFDNYNWEVFQTSKICKICPARIQGKDRLIGRFKHSCFECDTDDFLPVVFSPPRNGSTSFTPPSLVGRRSISLTTTTTRSSIDQ</sequence>
<accession>A0A200R916</accession>
<proteinExistence type="predicted"/>
<dbReference type="InParanoid" id="A0A200R916"/>
<keyword evidence="3" id="KW-1185">Reference proteome</keyword>
<organism evidence="2 3">
    <name type="scientific">Macleaya cordata</name>
    <name type="common">Five-seeded plume-poppy</name>
    <name type="synonym">Bocconia cordata</name>
    <dbReference type="NCBI Taxonomy" id="56857"/>
    <lineage>
        <taxon>Eukaryota</taxon>
        <taxon>Viridiplantae</taxon>
        <taxon>Streptophyta</taxon>
        <taxon>Embryophyta</taxon>
        <taxon>Tracheophyta</taxon>
        <taxon>Spermatophyta</taxon>
        <taxon>Magnoliopsida</taxon>
        <taxon>Ranunculales</taxon>
        <taxon>Papaveraceae</taxon>
        <taxon>Papaveroideae</taxon>
        <taxon>Macleaya</taxon>
    </lineage>
</organism>
<dbReference type="AlphaFoldDB" id="A0A200R916"/>